<keyword evidence="4" id="KW-1185">Reference proteome</keyword>
<evidence type="ECO:0000256" key="1">
    <source>
        <dbReference type="SAM" id="MobiDB-lite"/>
    </source>
</evidence>
<protein>
    <recommendedName>
        <fullName evidence="2">Phasin domain-containing protein</fullName>
    </recommendedName>
</protein>
<dbReference type="RefSeq" id="WP_331303089.1">
    <property type="nucleotide sequence ID" value="NZ_MLCA01000010.1"/>
</dbReference>
<dbReference type="Proteomes" id="UP001355206">
    <property type="component" value="Unassembled WGS sequence"/>
</dbReference>
<comment type="caution">
    <text evidence="3">The sequence shown here is derived from an EMBL/GenBank/DDBJ whole genome shotgun (WGS) entry which is preliminary data.</text>
</comment>
<evidence type="ECO:0000313" key="3">
    <source>
        <dbReference type="EMBL" id="MEE7492677.1"/>
    </source>
</evidence>
<feature type="region of interest" description="Disordered" evidence="1">
    <location>
        <begin position="102"/>
        <end position="123"/>
    </location>
</feature>
<proteinExistence type="predicted"/>
<dbReference type="EMBL" id="MLCA01000010">
    <property type="protein sequence ID" value="MEE7492677.1"/>
    <property type="molecule type" value="Genomic_DNA"/>
</dbReference>
<sequence length="123" mass="12314">MQRPPALPLGPAVFGVGTPLRRFGIASRAAQTLGIEYLDSFKKALDDLGATWAALATARGPAEILTVQTAYLHRAGARAAARSAAAGDAMLGLTTLGLTGALPRPQAASGPAPAAATCPGPAR</sequence>
<dbReference type="Pfam" id="PF09361">
    <property type="entry name" value="Phasin_2"/>
    <property type="match status" value="1"/>
</dbReference>
<feature type="domain" description="Phasin" evidence="2">
    <location>
        <begin position="24"/>
        <end position="93"/>
    </location>
</feature>
<organism evidence="3 4">
    <name type="scientific">Methylobacterium oryzae</name>
    <dbReference type="NCBI Taxonomy" id="334852"/>
    <lineage>
        <taxon>Bacteria</taxon>
        <taxon>Pseudomonadati</taxon>
        <taxon>Pseudomonadota</taxon>
        <taxon>Alphaproteobacteria</taxon>
        <taxon>Hyphomicrobiales</taxon>
        <taxon>Methylobacteriaceae</taxon>
        <taxon>Methylobacterium</taxon>
    </lineage>
</organism>
<gene>
    <name evidence="3" type="ORF">MOTC310_20225</name>
</gene>
<evidence type="ECO:0000259" key="2">
    <source>
        <dbReference type="Pfam" id="PF09361"/>
    </source>
</evidence>
<accession>A0ABU7TTP4</accession>
<dbReference type="InterPro" id="IPR018968">
    <property type="entry name" value="Phasin"/>
</dbReference>
<name>A0ABU7TTP4_9HYPH</name>
<reference evidence="3 4" key="1">
    <citation type="journal article" date="2012" name="Genet. Mol. Biol.">
        <title>Analysis of 16S rRNA and mxaF genes revealing insights into Methylobacterium niche-specific plant association.</title>
        <authorList>
            <person name="Dourado M.N."/>
            <person name="Andreote F.D."/>
            <person name="Dini-Andreote F."/>
            <person name="Conti R."/>
            <person name="Araujo J.M."/>
            <person name="Araujo W.L."/>
        </authorList>
    </citation>
    <scope>NUCLEOTIDE SEQUENCE [LARGE SCALE GENOMIC DNA]</scope>
    <source>
        <strain evidence="3 4">TC3-10</strain>
    </source>
</reference>
<evidence type="ECO:0000313" key="4">
    <source>
        <dbReference type="Proteomes" id="UP001355206"/>
    </source>
</evidence>